<feature type="compositionally biased region" description="Basic and acidic residues" evidence="1">
    <location>
        <begin position="111"/>
        <end position="127"/>
    </location>
</feature>
<name>A0A165ERL5_9BASI</name>
<dbReference type="OrthoDB" id="2564232at2759"/>
<evidence type="ECO:0000313" key="3">
    <source>
        <dbReference type="Proteomes" id="UP000076842"/>
    </source>
</evidence>
<dbReference type="InParanoid" id="A0A165ERL5"/>
<reference evidence="2 3" key="1">
    <citation type="journal article" date="2016" name="Mol. Biol. Evol.">
        <title>Comparative Genomics of Early-Diverging Mushroom-Forming Fungi Provides Insights into the Origins of Lignocellulose Decay Capabilities.</title>
        <authorList>
            <person name="Nagy L.G."/>
            <person name="Riley R."/>
            <person name="Tritt A."/>
            <person name="Adam C."/>
            <person name="Daum C."/>
            <person name="Floudas D."/>
            <person name="Sun H."/>
            <person name="Yadav J.S."/>
            <person name="Pangilinan J."/>
            <person name="Larsson K.H."/>
            <person name="Matsuura K."/>
            <person name="Barry K."/>
            <person name="Labutti K."/>
            <person name="Kuo R."/>
            <person name="Ohm R.A."/>
            <person name="Bhattacharya S.S."/>
            <person name="Shirouzu T."/>
            <person name="Yoshinaga Y."/>
            <person name="Martin F.M."/>
            <person name="Grigoriev I.V."/>
            <person name="Hibbett D.S."/>
        </authorList>
    </citation>
    <scope>NUCLEOTIDE SEQUENCE [LARGE SCALE GENOMIC DNA]</scope>
    <source>
        <strain evidence="2 3">HHB12733</strain>
    </source>
</reference>
<evidence type="ECO:0000256" key="1">
    <source>
        <dbReference type="SAM" id="MobiDB-lite"/>
    </source>
</evidence>
<feature type="region of interest" description="Disordered" evidence="1">
    <location>
        <begin position="106"/>
        <end position="135"/>
    </location>
</feature>
<sequence>MITFMDWLSIPDGSRVDVHHAPPRARQCPLHAAADGAGMNLGTQASLPFRACFGNLTRRGALGFWVLTYKGNPIELVVVGTHPLEEVLRSPGQLVKEAEVDEDVRGYQVQEGKDGKKDDGKKLDHSRITRPPAPTEPTIALVRHFHLDAPYCPTFIQNDLLAHGLSQAFAGAPSLETAYFRVSKLTPWLEEVSKTMGMRRRAGPTGEELAKDVGRRGLMGWREWYVGVGREKWEERYEEMREMHGL</sequence>
<organism evidence="2 3">
    <name type="scientific">Calocera cornea HHB12733</name>
    <dbReference type="NCBI Taxonomy" id="1353952"/>
    <lineage>
        <taxon>Eukaryota</taxon>
        <taxon>Fungi</taxon>
        <taxon>Dikarya</taxon>
        <taxon>Basidiomycota</taxon>
        <taxon>Agaricomycotina</taxon>
        <taxon>Dacrymycetes</taxon>
        <taxon>Dacrymycetales</taxon>
        <taxon>Dacrymycetaceae</taxon>
        <taxon>Calocera</taxon>
    </lineage>
</organism>
<accession>A0A165ERL5</accession>
<dbReference type="EMBL" id="KV423996">
    <property type="protein sequence ID" value="KZT55393.1"/>
    <property type="molecule type" value="Genomic_DNA"/>
</dbReference>
<dbReference type="Proteomes" id="UP000076842">
    <property type="component" value="Unassembled WGS sequence"/>
</dbReference>
<keyword evidence="3" id="KW-1185">Reference proteome</keyword>
<evidence type="ECO:0000313" key="2">
    <source>
        <dbReference type="EMBL" id="KZT55393.1"/>
    </source>
</evidence>
<gene>
    <name evidence="2" type="ORF">CALCODRAFT_510176</name>
</gene>
<protein>
    <submittedName>
        <fullName evidence="2">Uncharacterized protein</fullName>
    </submittedName>
</protein>
<proteinExistence type="predicted"/>
<dbReference type="AlphaFoldDB" id="A0A165ERL5"/>